<gene>
    <name evidence="2" type="ORF">OEIGOIKO_00426</name>
</gene>
<dbReference type="EMBL" id="BHZC01000001">
    <property type="protein sequence ID" value="GCD32709.1"/>
    <property type="molecule type" value="Genomic_DNA"/>
</dbReference>
<dbReference type="InterPro" id="IPR002509">
    <property type="entry name" value="NODB_dom"/>
</dbReference>
<dbReference type="GO" id="GO:0016810">
    <property type="term" value="F:hydrolase activity, acting on carbon-nitrogen (but not peptide) bonds"/>
    <property type="evidence" value="ECO:0007669"/>
    <property type="project" value="InterPro"/>
</dbReference>
<dbReference type="GO" id="GO:0016740">
    <property type="term" value="F:transferase activity"/>
    <property type="evidence" value="ECO:0007669"/>
    <property type="project" value="UniProtKB-KW"/>
</dbReference>
<sequence length="217" mass="23619">MSRHAAAVRRPPRGHWLVLLLVLLVVAVALVFEGWTTHQVDAARTKPPCTRPIPREADDGKPLLRFGPTGVATAAMPPGTVALTFDGEPDPVWTPRLLDLLRRHHARATFFVHGKDAARSPELVRQILREGHEIGSYTYSGGDLGVASPLRARLELPLTQTAFAGAAGVHTTLLRLPHTTAADTLCGPEWPAAKRAAAQGYLVVASDHKDRKPWRGW</sequence>
<accession>A0A7U9PY05</accession>
<evidence type="ECO:0000313" key="3">
    <source>
        <dbReference type="Proteomes" id="UP000287830"/>
    </source>
</evidence>
<dbReference type="PROSITE" id="PS51677">
    <property type="entry name" value="NODB"/>
    <property type="match status" value="1"/>
</dbReference>
<dbReference type="AlphaFoldDB" id="A0A7U9PY05"/>
<dbReference type="InterPro" id="IPR050248">
    <property type="entry name" value="Polysacc_deacetylase_ArnD"/>
</dbReference>
<dbReference type="InterPro" id="IPR011330">
    <property type="entry name" value="Glyco_hydro/deAcase_b/a-brl"/>
</dbReference>
<dbReference type="SUPFAM" id="SSF88713">
    <property type="entry name" value="Glycoside hydrolase/deacetylase"/>
    <property type="match status" value="1"/>
</dbReference>
<evidence type="ECO:0000313" key="2">
    <source>
        <dbReference type="EMBL" id="GCD32709.1"/>
    </source>
</evidence>
<comment type="caution">
    <text evidence="2">The sequence shown here is derived from an EMBL/GenBank/DDBJ whole genome shotgun (WGS) entry which is preliminary data.</text>
</comment>
<organism evidence="2 3">
    <name type="scientific">Streptomyces chrestomyceticus JCM 4735</name>
    <dbReference type="NCBI Taxonomy" id="1306181"/>
    <lineage>
        <taxon>Bacteria</taxon>
        <taxon>Bacillati</taxon>
        <taxon>Actinomycetota</taxon>
        <taxon>Actinomycetes</taxon>
        <taxon>Kitasatosporales</taxon>
        <taxon>Streptomycetaceae</taxon>
        <taxon>Streptomyces</taxon>
    </lineage>
</organism>
<evidence type="ECO:0000259" key="1">
    <source>
        <dbReference type="PROSITE" id="PS51677"/>
    </source>
</evidence>
<dbReference type="Proteomes" id="UP000287830">
    <property type="component" value="Unassembled WGS sequence"/>
</dbReference>
<dbReference type="PANTHER" id="PTHR10587">
    <property type="entry name" value="GLYCOSYL TRANSFERASE-RELATED"/>
    <property type="match status" value="1"/>
</dbReference>
<name>A0A7U9PY05_9ACTN</name>
<dbReference type="GO" id="GO:0005975">
    <property type="term" value="P:carbohydrate metabolic process"/>
    <property type="evidence" value="ECO:0007669"/>
    <property type="project" value="InterPro"/>
</dbReference>
<protein>
    <submittedName>
        <fullName evidence="2">Bi-functional transferase/deacetylase</fullName>
    </submittedName>
</protein>
<proteinExistence type="predicted"/>
<dbReference type="Pfam" id="PF01522">
    <property type="entry name" value="Polysacc_deac_1"/>
    <property type="match status" value="1"/>
</dbReference>
<keyword evidence="2" id="KW-0808">Transferase</keyword>
<dbReference type="Gene3D" id="3.20.20.370">
    <property type="entry name" value="Glycoside hydrolase/deacetylase"/>
    <property type="match status" value="1"/>
</dbReference>
<reference evidence="2 3" key="1">
    <citation type="submission" date="2018-11" db="EMBL/GenBank/DDBJ databases">
        <title>Whole genome sequence of Streptomyces chrestomyceticus NBRC 13444(T).</title>
        <authorList>
            <person name="Komaki H."/>
            <person name="Tamura T."/>
        </authorList>
    </citation>
    <scope>NUCLEOTIDE SEQUENCE [LARGE SCALE GENOMIC DNA]</scope>
    <source>
        <strain evidence="2 3">NBRC 13444</strain>
    </source>
</reference>
<feature type="domain" description="NodB homology" evidence="1">
    <location>
        <begin position="79"/>
        <end position="217"/>
    </location>
</feature>